<feature type="non-terminal residue" evidence="2">
    <location>
        <position position="1"/>
    </location>
</feature>
<sequence length="133" mass="15100">VPQHTQFHIYTPIHHSGDEEVITTLQSFAKTVGEVSPFLLSLILWHFGVYPAPAEHEAAMESANLDSNTCAGYICMLNPLLLGQLKTDMMREVAYTRRKQHQASLQYYCALNALQYRKRVAMLEPMLGYTQAQ</sequence>
<name>A0ABV0PRU2_9TELE</name>
<evidence type="ECO:0000313" key="2">
    <source>
        <dbReference type="EMBL" id="MEQ2186230.1"/>
    </source>
</evidence>
<dbReference type="EMBL" id="JAHRIO010083257">
    <property type="protein sequence ID" value="MEQ2186230.1"/>
    <property type="molecule type" value="Genomic_DNA"/>
</dbReference>
<dbReference type="Pfam" id="PF16746">
    <property type="entry name" value="BAR_3"/>
    <property type="match status" value="1"/>
</dbReference>
<dbReference type="PANTHER" id="PTHR46415:SF1">
    <property type="entry name" value="DCC-INTERACTING PROTEIN 13-BETA"/>
    <property type="match status" value="1"/>
</dbReference>
<dbReference type="SUPFAM" id="SSF103657">
    <property type="entry name" value="BAR/IMD domain-like"/>
    <property type="match status" value="1"/>
</dbReference>
<dbReference type="InterPro" id="IPR047181">
    <property type="entry name" value="DP13A/B"/>
</dbReference>
<dbReference type="Gene3D" id="1.20.1270.60">
    <property type="entry name" value="Arfaptin homology (AH) domain/BAR domain"/>
    <property type="match status" value="1"/>
</dbReference>
<comment type="caution">
    <text evidence="2">The sequence shown here is derived from an EMBL/GenBank/DDBJ whole genome shotgun (WGS) entry which is preliminary data.</text>
</comment>
<keyword evidence="3" id="KW-1185">Reference proteome</keyword>
<evidence type="ECO:0000259" key="1">
    <source>
        <dbReference type="Pfam" id="PF16746"/>
    </source>
</evidence>
<organism evidence="2 3">
    <name type="scientific">Goodea atripinnis</name>
    <dbReference type="NCBI Taxonomy" id="208336"/>
    <lineage>
        <taxon>Eukaryota</taxon>
        <taxon>Metazoa</taxon>
        <taxon>Chordata</taxon>
        <taxon>Craniata</taxon>
        <taxon>Vertebrata</taxon>
        <taxon>Euteleostomi</taxon>
        <taxon>Actinopterygii</taxon>
        <taxon>Neopterygii</taxon>
        <taxon>Teleostei</taxon>
        <taxon>Neoteleostei</taxon>
        <taxon>Acanthomorphata</taxon>
        <taxon>Ovalentaria</taxon>
        <taxon>Atherinomorphae</taxon>
        <taxon>Cyprinodontiformes</taxon>
        <taxon>Goodeidae</taxon>
        <taxon>Goodea</taxon>
    </lineage>
</organism>
<evidence type="ECO:0000313" key="3">
    <source>
        <dbReference type="Proteomes" id="UP001476798"/>
    </source>
</evidence>
<accession>A0ABV0PRU2</accession>
<feature type="domain" description="BAR" evidence="1">
    <location>
        <begin position="88"/>
        <end position="133"/>
    </location>
</feature>
<proteinExistence type="predicted"/>
<gene>
    <name evidence="2" type="ORF">GOODEAATRI_026511</name>
</gene>
<dbReference type="Proteomes" id="UP001476798">
    <property type="component" value="Unassembled WGS sequence"/>
</dbReference>
<dbReference type="InterPro" id="IPR004148">
    <property type="entry name" value="BAR_dom"/>
</dbReference>
<dbReference type="InterPro" id="IPR027267">
    <property type="entry name" value="AH/BAR_dom_sf"/>
</dbReference>
<protein>
    <recommendedName>
        <fullName evidence="1">BAR domain-containing protein</fullName>
    </recommendedName>
</protein>
<reference evidence="2 3" key="1">
    <citation type="submission" date="2021-06" db="EMBL/GenBank/DDBJ databases">
        <authorList>
            <person name="Palmer J.M."/>
        </authorList>
    </citation>
    <scope>NUCLEOTIDE SEQUENCE [LARGE SCALE GENOMIC DNA]</scope>
    <source>
        <strain evidence="2 3">GA_2019</strain>
        <tissue evidence="2">Muscle</tissue>
    </source>
</reference>
<dbReference type="PANTHER" id="PTHR46415">
    <property type="entry name" value="ADAPTOR PROTEIN, PHOSPHOTYROSINE INTERACTION, PH DOMAIN AND LEUCINE ZIPPER-CONTAINING 2"/>
    <property type="match status" value="1"/>
</dbReference>
<feature type="non-terminal residue" evidence="2">
    <location>
        <position position="133"/>
    </location>
</feature>